<dbReference type="GO" id="GO:1990961">
    <property type="term" value="P:xenobiotic detoxification by transmembrane export across the plasma membrane"/>
    <property type="evidence" value="ECO:0007669"/>
    <property type="project" value="InterPro"/>
</dbReference>
<feature type="transmembrane region" description="Helical" evidence="8">
    <location>
        <begin position="152"/>
        <end position="177"/>
    </location>
</feature>
<evidence type="ECO:0000256" key="7">
    <source>
        <dbReference type="ARBA" id="ARBA00023136"/>
    </source>
</evidence>
<dbReference type="PIRSF" id="PIRSF006603">
    <property type="entry name" value="DinF"/>
    <property type="match status" value="1"/>
</dbReference>
<keyword evidence="10" id="KW-1185">Reference proteome</keyword>
<dbReference type="InterPro" id="IPR048279">
    <property type="entry name" value="MdtK-like"/>
</dbReference>
<feature type="transmembrane region" description="Helical" evidence="8">
    <location>
        <begin position="74"/>
        <end position="96"/>
    </location>
</feature>
<evidence type="ECO:0000256" key="6">
    <source>
        <dbReference type="ARBA" id="ARBA00022989"/>
    </source>
</evidence>
<evidence type="ECO:0000313" key="10">
    <source>
        <dbReference type="Proteomes" id="UP000007797"/>
    </source>
</evidence>
<dbReference type="Proteomes" id="UP000007797">
    <property type="component" value="Unassembled WGS sequence"/>
</dbReference>
<comment type="subcellular location">
    <subcellularLocation>
        <location evidence="1">Cell membrane</location>
        <topology evidence="1">Multi-pass membrane protein</topology>
    </subcellularLocation>
</comment>
<dbReference type="NCBIfam" id="TIGR00797">
    <property type="entry name" value="matE"/>
    <property type="match status" value="1"/>
</dbReference>
<keyword evidence="3" id="KW-0813">Transport</keyword>
<feature type="transmembrane region" description="Helical" evidence="8">
    <location>
        <begin position="216"/>
        <end position="238"/>
    </location>
</feature>
<sequence length="494" mass="55104">MTVSSNPIINIIYNHKDDEDDIIKGKQDNNISHSNITIDNDQVFDDQELLDESDSTINTSFQLNKDEFILLLKWTWPILVSNLLFSVAYIFINLVFVGHIGKNEFAAVALGNTWQFATSALSIGTLNAMDTLISQSFGAKQFKLIGLTVQRAIIVSIVFNTLLSILWCFTGNILILIRQDPEIAMITQSYTIYMIPGLWFGCGLTILQKYLQTQGIMIPCILIGILFNLLNIVLNYLFINIMGFGVIGSSMATSIAKTFGFFGLLGWIYHFKLHQSPIQTWFGFDKETFSLDGLKQYLSIGVPSGLQLVFEGWGFEILTLMAGLLNPVSLDAHSITMNFNLLNFMLPFSLSIAVSIRIGQLLGAKKVETIKKSLRVAFIITTIIILISSTFQYTTRNIIGKLYSKDKEVIHLVSGLIPLSALSKLFDGYQTTCQGIVRGVGKNSLGAILNFGSFYLIGLPLSAAFTFSHMIPLLYHTVYGLWWGLNIGLFNRLE</sequence>
<dbReference type="InterPro" id="IPR002528">
    <property type="entry name" value="MATE_fam"/>
</dbReference>
<evidence type="ECO:0000313" key="9">
    <source>
        <dbReference type="EMBL" id="EGG22231.1"/>
    </source>
</evidence>
<keyword evidence="7 8" id="KW-0472">Membrane</keyword>
<feature type="transmembrane region" description="Helical" evidence="8">
    <location>
        <begin position="473"/>
        <end position="490"/>
    </location>
</feature>
<accession>F4PPB8</accession>
<dbReference type="CDD" id="cd13132">
    <property type="entry name" value="MATE_eukaryotic"/>
    <property type="match status" value="1"/>
</dbReference>
<evidence type="ECO:0000256" key="3">
    <source>
        <dbReference type="ARBA" id="ARBA00022448"/>
    </source>
</evidence>
<feature type="transmembrane region" description="Helical" evidence="8">
    <location>
        <begin position="244"/>
        <end position="269"/>
    </location>
</feature>
<keyword evidence="5 8" id="KW-0812">Transmembrane</keyword>
<proteinExistence type="inferred from homology"/>
<dbReference type="GeneID" id="14874777"/>
<organism evidence="9 10">
    <name type="scientific">Cavenderia fasciculata</name>
    <name type="common">Slime mold</name>
    <name type="synonym">Dictyostelium fasciculatum</name>
    <dbReference type="NCBI Taxonomy" id="261658"/>
    <lineage>
        <taxon>Eukaryota</taxon>
        <taxon>Amoebozoa</taxon>
        <taxon>Evosea</taxon>
        <taxon>Eumycetozoa</taxon>
        <taxon>Dictyostelia</taxon>
        <taxon>Acytosteliales</taxon>
        <taxon>Cavenderiaceae</taxon>
        <taxon>Cavenderia</taxon>
    </lineage>
</organism>
<keyword evidence="6 8" id="KW-1133">Transmembrane helix</keyword>
<dbReference type="GO" id="GO:0015297">
    <property type="term" value="F:antiporter activity"/>
    <property type="evidence" value="ECO:0007669"/>
    <property type="project" value="InterPro"/>
</dbReference>
<dbReference type="STRING" id="1054147.F4PPB8"/>
<dbReference type="PANTHER" id="PTHR11206">
    <property type="entry name" value="MULTIDRUG RESISTANCE PROTEIN"/>
    <property type="match status" value="1"/>
</dbReference>
<feature type="transmembrane region" description="Helical" evidence="8">
    <location>
        <begin position="344"/>
        <end position="364"/>
    </location>
</feature>
<dbReference type="RefSeq" id="XP_004360082.1">
    <property type="nucleotide sequence ID" value="XM_004360025.1"/>
</dbReference>
<feature type="transmembrane region" description="Helical" evidence="8">
    <location>
        <begin position="447"/>
        <end position="467"/>
    </location>
</feature>
<dbReference type="GO" id="GO:0005886">
    <property type="term" value="C:plasma membrane"/>
    <property type="evidence" value="ECO:0007669"/>
    <property type="project" value="UniProtKB-SubCell"/>
</dbReference>
<evidence type="ECO:0000256" key="2">
    <source>
        <dbReference type="ARBA" id="ARBA00010199"/>
    </source>
</evidence>
<dbReference type="GO" id="GO:0042910">
    <property type="term" value="F:xenobiotic transmembrane transporter activity"/>
    <property type="evidence" value="ECO:0007669"/>
    <property type="project" value="InterPro"/>
</dbReference>
<reference evidence="10" key="1">
    <citation type="journal article" date="2011" name="Genome Res.">
        <title>Phylogeny-wide analysis of social amoeba genomes highlights ancient origins for complex intercellular communication.</title>
        <authorList>
            <person name="Heidel A.J."/>
            <person name="Lawal H.M."/>
            <person name="Felder M."/>
            <person name="Schilde C."/>
            <person name="Helps N.R."/>
            <person name="Tunggal B."/>
            <person name="Rivero F."/>
            <person name="John U."/>
            <person name="Schleicher M."/>
            <person name="Eichinger L."/>
            <person name="Platzer M."/>
            <person name="Noegel A.A."/>
            <person name="Schaap P."/>
            <person name="Gloeckner G."/>
        </authorList>
    </citation>
    <scope>NUCLEOTIDE SEQUENCE [LARGE SCALE GENOMIC DNA]</scope>
    <source>
        <strain evidence="10">SH3</strain>
    </source>
</reference>
<evidence type="ECO:0000256" key="8">
    <source>
        <dbReference type="SAM" id="Phobius"/>
    </source>
</evidence>
<feature type="transmembrane region" description="Helical" evidence="8">
    <location>
        <begin position="183"/>
        <end position="204"/>
    </location>
</feature>
<name>F4PPB8_CACFS</name>
<dbReference type="AlphaFoldDB" id="F4PPB8"/>
<evidence type="ECO:0000256" key="1">
    <source>
        <dbReference type="ARBA" id="ARBA00004651"/>
    </source>
</evidence>
<keyword evidence="4" id="KW-1003">Cell membrane</keyword>
<dbReference type="KEGG" id="dfa:DFA_04349"/>
<protein>
    <submittedName>
        <fullName evidence="9">Multi antimicrobial extrusion family protein</fullName>
    </submittedName>
</protein>
<evidence type="ECO:0000256" key="5">
    <source>
        <dbReference type="ARBA" id="ARBA00022692"/>
    </source>
</evidence>
<evidence type="ECO:0000256" key="4">
    <source>
        <dbReference type="ARBA" id="ARBA00022475"/>
    </source>
</evidence>
<dbReference type="OMA" id="AAWFELF"/>
<feature type="transmembrane region" description="Helical" evidence="8">
    <location>
        <begin position="376"/>
        <end position="394"/>
    </location>
</feature>
<comment type="similarity">
    <text evidence="2">Belongs to the multi antimicrobial extrusion (MATE) (TC 2.A.66.1) family.</text>
</comment>
<dbReference type="InterPro" id="IPR045069">
    <property type="entry name" value="MATE_euk"/>
</dbReference>
<gene>
    <name evidence="9" type="ORF">DFA_04349</name>
</gene>
<dbReference type="EMBL" id="GL883009">
    <property type="protein sequence ID" value="EGG22231.1"/>
    <property type="molecule type" value="Genomic_DNA"/>
</dbReference>
<dbReference type="Pfam" id="PF01554">
    <property type="entry name" value="MatE"/>
    <property type="match status" value="2"/>
</dbReference>
<dbReference type="OrthoDB" id="2126698at2759"/>
<feature type="transmembrane region" description="Helical" evidence="8">
    <location>
        <begin position="305"/>
        <end position="324"/>
    </location>
</feature>